<dbReference type="PANTHER" id="PTHR47611:SF3">
    <property type="entry name" value="HAT C-TERMINAL DIMERISATION DOMAIN-CONTAINING PROTEIN"/>
    <property type="match status" value="1"/>
</dbReference>
<comment type="caution">
    <text evidence="3">The sequence shown here is derived from an EMBL/GenBank/DDBJ whole genome shotgun (WGS) entry which is preliminary data.</text>
</comment>
<dbReference type="EMBL" id="JAINUF010000002">
    <property type="protein sequence ID" value="KAJ8375441.1"/>
    <property type="molecule type" value="Genomic_DNA"/>
</dbReference>
<accession>A0A9Q1G5K6</accession>
<feature type="region of interest" description="Disordered" evidence="1">
    <location>
        <begin position="1"/>
        <end position="45"/>
    </location>
</feature>
<feature type="compositionally biased region" description="Basic residues" evidence="1">
    <location>
        <begin position="16"/>
        <end position="25"/>
    </location>
</feature>
<protein>
    <recommendedName>
        <fullName evidence="2">HAT C-terminal dimerisation domain-containing protein</fullName>
    </recommendedName>
</protein>
<dbReference type="PANTHER" id="PTHR47611">
    <property type="entry name" value="HAT DIMERISATION DOMAIN, C-TERMINAL"/>
    <property type="match status" value="1"/>
</dbReference>
<organism evidence="3 4">
    <name type="scientific">Synaphobranchus kaupii</name>
    <name type="common">Kaup's arrowtooth eel</name>
    <dbReference type="NCBI Taxonomy" id="118154"/>
    <lineage>
        <taxon>Eukaryota</taxon>
        <taxon>Metazoa</taxon>
        <taxon>Chordata</taxon>
        <taxon>Craniata</taxon>
        <taxon>Vertebrata</taxon>
        <taxon>Euteleostomi</taxon>
        <taxon>Actinopterygii</taxon>
        <taxon>Neopterygii</taxon>
        <taxon>Teleostei</taxon>
        <taxon>Anguilliformes</taxon>
        <taxon>Synaphobranchidae</taxon>
        <taxon>Synaphobranchus</taxon>
    </lineage>
</organism>
<dbReference type="InterPro" id="IPR008906">
    <property type="entry name" value="HATC_C_dom"/>
</dbReference>
<dbReference type="InterPro" id="IPR012337">
    <property type="entry name" value="RNaseH-like_sf"/>
</dbReference>
<proteinExistence type="predicted"/>
<gene>
    <name evidence="3" type="ORF">SKAU_G00060210</name>
</gene>
<evidence type="ECO:0000256" key="1">
    <source>
        <dbReference type="SAM" id="MobiDB-lite"/>
    </source>
</evidence>
<evidence type="ECO:0000313" key="3">
    <source>
        <dbReference type="EMBL" id="KAJ8375441.1"/>
    </source>
</evidence>
<dbReference type="GO" id="GO:0046983">
    <property type="term" value="F:protein dimerization activity"/>
    <property type="evidence" value="ECO:0007669"/>
    <property type="project" value="InterPro"/>
</dbReference>
<dbReference type="SUPFAM" id="SSF53098">
    <property type="entry name" value="Ribonuclease H-like"/>
    <property type="match status" value="1"/>
</dbReference>
<dbReference type="Proteomes" id="UP001152622">
    <property type="component" value="Chromosome 2"/>
</dbReference>
<feature type="compositionally biased region" description="Polar residues" evidence="1">
    <location>
        <begin position="1"/>
        <end position="12"/>
    </location>
</feature>
<dbReference type="OrthoDB" id="10050977at2759"/>
<evidence type="ECO:0000259" key="2">
    <source>
        <dbReference type="Pfam" id="PF05699"/>
    </source>
</evidence>
<feature type="compositionally biased region" description="Acidic residues" evidence="1">
    <location>
        <begin position="29"/>
        <end position="40"/>
    </location>
</feature>
<sequence length="161" mass="18527">MGQGEHCSSGSEYHSGRRAVRHNRQRRDDEEEHEKEEEVEVYTPPLKKHKTALEQLFAEEDSELQAPHQTTLSISERVDQEVQLYRGLPSISVSADPAQWWWQKRDTLPLLSDFAQKYLSVQASSTLSERVFSTAGDTISPERSRILPEKADMLIFLQKNC</sequence>
<feature type="domain" description="HAT C-terminal dimerisation" evidence="2">
    <location>
        <begin position="94"/>
        <end position="160"/>
    </location>
</feature>
<reference evidence="3" key="1">
    <citation type="journal article" date="2023" name="Science">
        <title>Genome structures resolve the early diversification of teleost fishes.</title>
        <authorList>
            <person name="Parey E."/>
            <person name="Louis A."/>
            <person name="Montfort J."/>
            <person name="Bouchez O."/>
            <person name="Roques C."/>
            <person name="Iampietro C."/>
            <person name="Lluch J."/>
            <person name="Castinel A."/>
            <person name="Donnadieu C."/>
            <person name="Desvignes T."/>
            <person name="Floi Bucao C."/>
            <person name="Jouanno E."/>
            <person name="Wen M."/>
            <person name="Mejri S."/>
            <person name="Dirks R."/>
            <person name="Jansen H."/>
            <person name="Henkel C."/>
            <person name="Chen W.J."/>
            <person name="Zahm M."/>
            <person name="Cabau C."/>
            <person name="Klopp C."/>
            <person name="Thompson A.W."/>
            <person name="Robinson-Rechavi M."/>
            <person name="Braasch I."/>
            <person name="Lecointre G."/>
            <person name="Bobe J."/>
            <person name="Postlethwait J.H."/>
            <person name="Berthelot C."/>
            <person name="Roest Crollius H."/>
            <person name="Guiguen Y."/>
        </authorList>
    </citation>
    <scope>NUCLEOTIDE SEQUENCE</scope>
    <source>
        <strain evidence="3">WJC10195</strain>
    </source>
</reference>
<name>A0A9Q1G5K6_SYNKA</name>
<dbReference type="Pfam" id="PF05699">
    <property type="entry name" value="Dimer_Tnp_hAT"/>
    <property type="match status" value="1"/>
</dbReference>
<keyword evidence="4" id="KW-1185">Reference proteome</keyword>
<evidence type="ECO:0000313" key="4">
    <source>
        <dbReference type="Proteomes" id="UP001152622"/>
    </source>
</evidence>
<dbReference type="AlphaFoldDB" id="A0A9Q1G5K6"/>